<dbReference type="Gene3D" id="2.40.40.20">
    <property type="match status" value="1"/>
</dbReference>
<keyword evidence="3" id="KW-1185">Reference proteome</keyword>
<accession>A0ABT5XG06</accession>
<feature type="domain" description="Molybdopterin dinucleotide-binding" evidence="1">
    <location>
        <begin position="21"/>
        <end position="119"/>
    </location>
</feature>
<dbReference type="EMBL" id="JARFPL010000025">
    <property type="protein sequence ID" value="MDF0593639.1"/>
    <property type="molecule type" value="Genomic_DNA"/>
</dbReference>
<evidence type="ECO:0000313" key="3">
    <source>
        <dbReference type="Proteomes" id="UP001215956"/>
    </source>
</evidence>
<name>A0ABT5XG06_9EURY</name>
<dbReference type="InterPro" id="IPR012040">
    <property type="entry name" value="Formylmethanofuran_DH_dsu"/>
</dbReference>
<dbReference type="PIRSF" id="PIRSF015873">
    <property type="entry name" value="FwdD"/>
    <property type="match status" value="1"/>
</dbReference>
<reference evidence="2 3" key="1">
    <citation type="submission" date="2023-03" db="EMBL/GenBank/DDBJ databases">
        <title>Whole genome sequencing of Methanotrichaceae archaeon M04Ac.</title>
        <authorList>
            <person name="Khomyakova M.A."/>
            <person name="Merkel A.Y."/>
            <person name="Slobodkin A.I."/>
        </authorList>
    </citation>
    <scope>NUCLEOTIDE SEQUENCE [LARGE SCALE GENOMIC DNA]</scope>
    <source>
        <strain evidence="2 3">M04Ac</strain>
    </source>
</reference>
<organism evidence="2 3">
    <name type="scientific">Candidatus Methanocrinis alkalitolerans</name>
    <dbReference type="NCBI Taxonomy" id="3033395"/>
    <lineage>
        <taxon>Archaea</taxon>
        <taxon>Methanobacteriati</taxon>
        <taxon>Methanobacteriota</taxon>
        <taxon>Stenosarchaea group</taxon>
        <taxon>Methanomicrobia</taxon>
        <taxon>Methanotrichales</taxon>
        <taxon>Methanotrichaceae</taxon>
        <taxon>Methanocrinis</taxon>
    </lineage>
</organism>
<proteinExistence type="predicted"/>
<dbReference type="SUPFAM" id="SSF50692">
    <property type="entry name" value="ADC-like"/>
    <property type="match status" value="1"/>
</dbReference>
<dbReference type="Proteomes" id="UP001215956">
    <property type="component" value="Unassembled WGS sequence"/>
</dbReference>
<comment type="caution">
    <text evidence="2">The sequence shown here is derived from an EMBL/GenBank/DDBJ whole genome shotgun (WGS) entry which is preliminary data.</text>
</comment>
<dbReference type="InterPro" id="IPR006657">
    <property type="entry name" value="MoPterin_dinucl-bd_dom"/>
</dbReference>
<protein>
    <submittedName>
        <fullName evidence="2">Molybdopterin dinucleotide binding domain-containing protein</fullName>
    </submittedName>
</protein>
<dbReference type="Pfam" id="PF01568">
    <property type="entry name" value="Molydop_binding"/>
    <property type="match status" value="1"/>
</dbReference>
<evidence type="ECO:0000313" key="2">
    <source>
        <dbReference type="EMBL" id="MDF0593639.1"/>
    </source>
</evidence>
<gene>
    <name evidence="2" type="ORF">P0O24_08590</name>
</gene>
<dbReference type="InterPro" id="IPR009010">
    <property type="entry name" value="Asp_de-COase-like_dom_sf"/>
</dbReference>
<sequence>MEAELNIVYERGGLTEMICQFLLNTGSTIEEGRLAKGGSKLTEEYTQECAVCEINLHDYLRLGSPEKVLVSTKDAKYRVAVYAYPGDSVEPGHIFMPRAIWSNVVVDSETFSTGSPLYKGSPVHVEATEEEVLSAEEIVLKVYMRGRR</sequence>
<evidence type="ECO:0000259" key="1">
    <source>
        <dbReference type="Pfam" id="PF01568"/>
    </source>
</evidence>